<dbReference type="EMBL" id="GDJX01016834">
    <property type="protein sequence ID" value="JAT51102.1"/>
    <property type="molecule type" value="Transcribed_RNA"/>
</dbReference>
<dbReference type="Gene3D" id="1.10.10.60">
    <property type="entry name" value="Homeodomain-like"/>
    <property type="match status" value="1"/>
</dbReference>
<evidence type="ECO:0000256" key="5">
    <source>
        <dbReference type="SAM" id="MobiDB-lite"/>
    </source>
</evidence>
<feature type="domain" description="HTH myb-type" evidence="6">
    <location>
        <begin position="211"/>
        <end position="264"/>
    </location>
</feature>
<accession>A0A1D1Y8X9</accession>
<keyword evidence="3" id="KW-0804">Transcription</keyword>
<dbReference type="AlphaFoldDB" id="A0A1D1Y8X9"/>
<evidence type="ECO:0000256" key="3">
    <source>
        <dbReference type="ARBA" id="ARBA00023163"/>
    </source>
</evidence>
<keyword evidence="2" id="KW-0238">DNA-binding</keyword>
<gene>
    <name evidence="7" type="primary">At1g14600_4</name>
    <name evidence="7" type="ORF">g.38831</name>
</gene>
<dbReference type="PROSITE" id="PS51294">
    <property type="entry name" value="HTH_MYB"/>
    <property type="match status" value="1"/>
</dbReference>
<evidence type="ECO:0000313" key="7">
    <source>
        <dbReference type="EMBL" id="JAT51102.1"/>
    </source>
</evidence>
<dbReference type="GO" id="GO:0003677">
    <property type="term" value="F:DNA binding"/>
    <property type="evidence" value="ECO:0007669"/>
    <property type="project" value="UniProtKB-KW"/>
</dbReference>
<proteinExistence type="predicted"/>
<dbReference type="PANTHER" id="PTHR31499">
    <property type="entry name" value="MYB FAMILY TRANSCRIPTION FACTOR PHL11"/>
    <property type="match status" value="1"/>
</dbReference>
<keyword evidence="4" id="KW-0539">Nucleus</keyword>
<dbReference type="InterPro" id="IPR017930">
    <property type="entry name" value="Myb_dom"/>
</dbReference>
<dbReference type="FunFam" id="1.10.10.60:FF:000002">
    <property type="entry name" value="Myb family transcription factor"/>
    <property type="match status" value="1"/>
</dbReference>
<evidence type="ECO:0000259" key="6">
    <source>
        <dbReference type="PROSITE" id="PS51294"/>
    </source>
</evidence>
<feature type="region of interest" description="Disordered" evidence="5">
    <location>
        <begin position="1"/>
        <end position="21"/>
    </location>
</feature>
<evidence type="ECO:0000256" key="1">
    <source>
        <dbReference type="ARBA" id="ARBA00023015"/>
    </source>
</evidence>
<evidence type="ECO:0000256" key="4">
    <source>
        <dbReference type="ARBA" id="ARBA00023242"/>
    </source>
</evidence>
<dbReference type="NCBIfam" id="TIGR01557">
    <property type="entry name" value="myb_SHAQKYF"/>
    <property type="match status" value="1"/>
</dbReference>
<dbReference type="InterPro" id="IPR001005">
    <property type="entry name" value="SANT/Myb"/>
</dbReference>
<dbReference type="GO" id="GO:0003700">
    <property type="term" value="F:DNA-binding transcription factor activity"/>
    <property type="evidence" value="ECO:0007669"/>
    <property type="project" value="InterPro"/>
</dbReference>
<keyword evidence="1" id="KW-0805">Transcription regulation</keyword>
<dbReference type="InterPro" id="IPR009057">
    <property type="entry name" value="Homeodomain-like_sf"/>
</dbReference>
<feature type="non-terminal residue" evidence="7">
    <location>
        <position position="264"/>
    </location>
</feature>
<dbReference type="Pfam" id="PF00249">
    <property type="entry name" value="Myb_DNA-binding"/>
    <property type="match status" value="1"/>
</dbReference>
<dbReference type="SUPFAM" id="SSF46689">
    <property type="entry name" value="Homeodomain-like"/>
    <property type="match status" value="1"/>
</dbReference>
<evidence type="ECO:0000256" key="2">
    <source>
        <dbReference type="ARBA" id="ARBA00023125"/>
    </source>
</evidence>
<organism evidence="7">
    <name type="scientific">Anthurium amnicola</name>
    <dbReference type="NCBI Taxonomy" id="1678845"/>
    <lineage>
        <taxon>Eukaryota</taxon>
        <taxon>Viridiplantae</taxon>
        <taxon>Streptophyta</taxon>
        <taxon>Embryophyta</taxon>
        <taxon>Tracheophyta</taxon>
        <taxon>Spermatophyta</taxon>
        <taxon>Magnoliopsida</taxon>
        <taxon>Liliopsida</taxon>
        <taxon>Araceae</taxon>
        <taxon>Pothoideae</taxon>
        <taxon>Potheae</taxon>
        <taxon>Anthurium</taxon>
    </lineage>
</organism>
<dbReference type="PANTHER" id="PTHR31499:SF80">
    <property type="entry name" value="HTH MYB-TYPE DOMAIN-CONTAINING PROTEIN"/>
    <property type="match status" value="1"/>
</dbReference>
<dbReference type="InterPro" id="IPR046955">
    <property type="entry name" value="PHR1-like"/>
</dbReference>
<reference evidence="7" key="1">
    <citation type="submission" date="2015-07" db="EMBL/GenBank/DDBJ databases">
        <title>Transcriptome Assembly of Anthurium amnicola.</title>
        <authorList>
            <person name="Suzuki J."/>
        </authorList>
    </citation>
    <scope>NUCLEOTIDE SEQUENCE</scope>
</reference>
<sequence>MPDSLLSSMERELRTNTSAPTPTHLVCSSSIVGPLISPGSGISSDFLFSSIPSCERHPSSPCISQSSNNASSFPSAHFSHSATFQTSTSSIHSKESREVIWSTDSIENFLVGDDLPDGNGHIQSSAIVASADLNRENDWSDWVNIDSLGSSWNDHLLARNATVTESKALFVAPQPLTQIALHQPQIYEQIASQSWDICATTNPLSSGNSTAPAKTRIRWTPELHECFVEAVNQLGGSERATPKGVLNLMKVDGLTIDHVKSHLQ</sequence>
<name>A0A1D1Y8X9_9ARAE</name>
<protein>
    <submittedName>
        <fullName evidence="7">Putative Myb family transcription factor At1g14600</fullName>
    </submittedName>
</protein>
<dbReference type="InterPro" id="IPR006447">
    <property type="entry name" value="Myb_dom_plants"/>
</dbReference>